<evidence type="ECO:0000313" key="9">
    <source>
        <dbReference type="Proteomes" id="UP000266196"/>
    </source>
</evidence>
<dbReference type="EMBL" id="QUTE01006458">
    <property type="protein sequence ID" value="RHZ32730.1"/>
    <property type="molecule type" value="Genomic_DNA"/>
</dbReference>
<keyword evidence="1" id="KW-0723">Serine/threonine-protein kinase</keyword>
<name>A0A397FH04_APHAT</name>
<dbReference type="InterPro" id="IPR011009">
    <property type="entry name" value="Kinase-like_dom_sf"/>
</dbReference>
<dbReference type="GO" id="GO:0005524">
    <property type="term" value="F:ATP binding"/>
    <property type="evidence" value="ECO:0007669"/>
    <property type="project" value="UniProtKB-KW"/>
</dbReference>
<evidence type="ECO:0000256" key="2">
    <source>
        <dbReference type="ARBA" id="ARBA00022679"/>
    </source>
</evidence>
<dbReference type="VEuPathDB" id="FungiDB:H257_03801"/>
<keyword evidence="2" id="KW-0808">Transferase</keyword>
<evidence type="ECO:0000259" key="6">
    <source>
        <dbReference type="PROSITE" id="PS50011"/>
    </source>
</evidence>
<sequence length="214" mass="24234">MMVGAFGILIYEMFLGYTPFETPDGDIAKLFKNIAFVRTGANCVQFPHESTVDYPVACSFIEGLLHGDPTKRLGMGQNGSHEIRNHPWFEGLDWDKLRDQELSVPYLPQLNGRYDTSLFEGDQGIRSSDMDYDGAENYLLNLRICAANLYGLYRHDDIEQEVVYGRTAVVPPFVLVDTVIVEEINFATDVATRYLSVRSPVPDVDVHSELRELF</sequence>
<dbReference type="SUPFAM" id="SSF56112">
    <property type="entry name" value="Protein kinase-like (PK-like)"/>
    <property type="match status" value="1"/>
</dbReference>
<keyword evidence="3" id="KW-0547">Nucleotide-binding</keyword>
<feature type="domain" description="Protein kinase" evidence="6">
    <location>
        <begin position="1"/>
        <end position="89"/>
    </location>
</feature>
<dbReference type="PROSITE" id="PS51285">
    <property type="entry name" value="AGC_KINASE_CTER"/>
    <property type="match status" value="1"/>
</dbReference>
<dbReference type="PANTHER" id="PTHR24353">
    <property type="entry name" value="CYCLIC NUCLEOTIDE-DEPENDENT PROTEIN KINASE"/>
    <property type="match status" value="1"/>
</dbReference>
<dbReference type="PROSITE" id="PS50011">
    <property type="entry name" value="PROTEIN_KINASE_DOM"/>
    <property type="match status" value="1"/>
</dbReference>
<gene>
    <name evidence="8" type="ORF">DYB31_006471</name>
</gene>
<organism evidence="8 9">
    <name type="scientific">Aphanomyces astaci</name>
    <name type="common">Crayfish plague agent</name>
    <dbReference type="NCBI Taxonomy" id="112090"/>
    <lineage>
        <taxon>Eukaryota</taxon>
        <taxon>Sar</taxon>
        <taxon>Stramenopiles</taxon>
        <taxon>Oomycota</taxon>
        <taxon>Saprolegniomycetes</taxon>
        <taxon>Saprolegniales</taxon>
        <taxon>Verrucalvaceae</taxon>
        <taxon>Aphanomyces</taxon>
    </lineage>
</organism>
<dbReference type="PANTHER" id="PTHR24353:SF37">
    <property type="entry name" value="CAMP-DEPENDENT PROTEIN KINASE CATALYTIC SUBUNIT PRKX"/>
    <property type="match status" value="1"/>
</dbReference>
<protein>
    <recommendedName>
        <fullName evidence="10">AGC-kinase C-terminal domain-containing protein</fullName>
    </recommendedName>
</protein>
<keyword evidence="4" id="KW-0418">Kinase</keyword>
<dbReference type="InterPro" id="IPR000961">
    <property type="entry name" value="AGC-kinase_C"/>
</dbReference>
<comment type="caution">
    <text evidence="8">The sequence shown here is derived from an EMBL/GenBank/DDBJ whole genome shotgun (WGS) entry which is preliminary data.</text>
</comment>
<evidence type="ECO:0000313" key="8">
    <source>
        <dbReference type="EMBL" id="RHZ32730.1"/>
    </source>
</evidence>
<evidence type="ECO:0000259" key="7">
    <source>
        <dbReference type="PROSITE" id="PS51285"/>
    </source>
</evidence>
<evidence type="ECO:0000256" key="4">
    <source>
        <dbReference type="ARBA" id="ARBA00022777"/>
    </source>
</evidence>
<keyword evidence="5" id="KW-0067">ATP-binding</keyword>
<dbReference type="InterPro" id="IPR000719">
    <property type="entry name" value="Prot_kinase_dom"/>
</dbReference>
<feature type="domain" description="AGC-kinase C-terminal" evidence="7">
    <location>
        <begin position="90"/>
        <end position="154"/>
    </location>
</feature>
<evidence type="ECO:0008006" key="10">
    <source>
        <dbReference type="Google" id="ProtNLM"/>
    </source>
</evidence>
<dbReference type="GO" id="GO:0005952">
    <property type="term" value="C:cAMP-dependent protein kinase complex"/>
    <property type="evidence" value="ECO:0007669"/>
    <property type="project" value="TreeGrafter"/>
</dbReference>
<dbReference type="Gene3D" id="3.30.200.20">
    <property type="entry name" value="Phosphorylase Kinase, domain 1"/>
    <property type="match status" value="1"/>
</dbReference>
<dbReference type="Gene3D" id="1.10.510.10">
    <property type="entry name" value="Transferase(Phosphotransferase) domain 1"/>
    <property type="match status" value="1"/>
</dbReference>
<evidence type="ECO:0000256" key="5">
    <source>
        <dbReference type="ARBA" id="ARBA00022840"/>
    </source>
</evidence>
<evidence type="ECO:0000256" key="3">
    <source>
        <dbReference type="ARBA" id="ARBA00022741"/>
    </source>
</evidence>
<reference evidence="8 9" key="1">
    <citation type="submission" date="2018-08" db="EMBL/GenBank/DDBJ databases">
        <title>Aphanomyces genome sequencing and annotation.</title>
        <authorList>
            <person name="Minardi D."/>
            <person name="Oidtmann B."/>
            <person name="Van Der Giezen M."/>
            <person name="Studholme D.J."/>
        </authorList>
    </citation>
    <scope>NUCLEOTIDE SEQUENCE [LARGE SCALE GENOMIC DNA]</scope>
    <source>
        <strain evidence="8 9">197901</strain>
    </source>
</reference>
<proteinExistence type="predicted"/>
<dbReference type="GO" id="GO:0004691">
    <property type="term" value="F:cAMP-dependent protein kinase activity"/>
    <property type="evidence" value="ECO:0007669"/>
    <property type="project" value="TreeGrafter"/>
</dbReference>
<evidence type="ECO:0000256" key="1">
    <source>
        <dbReference type="ARBA" id="ARBA00022527"/>
    </source>
</evidence>
<accession>A0A397FH04</accession>
<dbReference type="Proteomes" id="UP000266196">
    <property type="component" value="Unassembled WGS sequence"/>
</dbReference>
<dbReference type="AlphaFoldDB" id="A0A397FH04"/>